<evidence type="ECO:0000256" key="7">
    <source>
        <dbReference type="ARBA" id="ARBA00022779"/>
    </source>
</evidence>
<evidence type="ECO:0000256" key="1">
    <source>
        <dbReference type="ARBA" id="ARBA00002254"/>
    </source>
</evidence>
<dbReference type="GO" id="GO:0009425">
    <property type="term" value="C:bacterial-type flagellum basal body"/>
    <property type="evidence" value="ECO:0007669"/>
    <property type="project" value="InterPro"/>
</dbReference>
<gene>
    <name evidence="11" type="ORF">CLV41_107176</name>
</gene>
<evidence type="ECO:0000313" key="11">
    <source>
        <dbReference type="EMBL" id="POF30149.1"/>
    </source>
</evidence>
<protein>
    <recommendedName>
        <fullName evidence="10">Flagellar protein FliL</fullName>
    </recommendedName>
</protein>
<comment type="function">
    <text evidence="1 10">Controls the rotational direction of flagella during chemotaxis.</text>
</comment>
<name>A0A2S3URN9_9HYPH</name>
<dbReference type="Pfam" id="PF03748">
    <property type="entry name" value="FliL"/>
    <property type="match status" value="1"/>
</dbReference>
<dbReference type="AlphaFoldDB" id="A0A2S3URN9"/>
<keyword evidence="12" id="KW-1185">Reference proteome</keyword>
<evidence type="ECO:0000256" key="8">
    <source>
        <dbReference type="ARBA" id="ARBA00022989"/>
    </source>
</evidence>
<dbReference type="GO" id="GO:0071973">
    <property type="term" value="P:bacterial-type flagellum-dependent cell motility"/>
    <property type="evidence" value="ECO:0007669"/>
    <property type="project" value="InterPro"/>
</dbReference>
<keyword evidence="4" id="KW-1003">Cell membrane</keyword>
<keyword evidence="7 10" id="KW-0283">Flagellar rotation</keyword>
<keyword evidence="11" id="KW-0969">Cilium</keyword>
<sequence>MPKLIQAPFGGAGEQSGKSSFLAALLLLTLVGGGGGAVFAKYLVDYTEQEVQGRQRQQQSYSETLPFSVSTRLQKLDPLVTNLASPKDSWIRVHASILLEEETEGEVGLLRKKVEDDFLGYLRTLTLGHLEGGAGLQHLKEDLTERAKTRSKGQIHEVILESVVIQ</sequence>
<dbReference type="GO" id="GO:0006935">
    <property type="term" value="P:chemotaxis"/>
    <property type="evidence" value="ECO:0007669"/>
    <property type="project" value="UniProtKB-KW"/>
</dbReference>
<keyword evidence="5 10" id="KW-0145">Chemotaxis</keyword>
<keyword evidence="10" id="KW-0997">Cell inner membrane</keyword>
<evidence type="ECO:0000256" key="5">
    <source>
        <dbReference type="ARBA" id="ARBA00022500"/>
    </source>
</evidence>
<evidence type="ECO:0000256" key="2">
    <source>
        <dbReference type="ARBA" id="ARBA00004162"/>
    </source>
</evidence>
<proteinExistence type="inferred from homology"/>
<dbReference type="InterPro" id="IPR005503">
    <property type="entry name" value="FliL"/>
</dbReference>
<evidence type="ECO:0000256" key="3">
    <source>
        <dbReference type="ARBA" id="ARBA00008281"/>
    </source>
</evidence>
<dbReference type="GO" id="GO:0005886">
    <property type="term" value="C:plasma membrane"/>
    <property type="evidence" value="ECO:0007669"/>
    <property type="project" value="UniProtKB-SubCell"/>
</dbReference>
<keyword evidence="6" id="KW-0812">Transmembrane</keyword>
<dbReference type="Proteomes" id="UP000236959">
    <property type="component" value="Unassembled WGS sequence"/>
</dbReference>
<keyword evidence="11" id="KW-0282">Flagellum</keyword>
<dbReference type="EMBL" id="PPCN01000007">
    <property type="protein sequence ID" value="POF30149.1"/>
    <property type="molecule type" value="Genomic_DNA"/>
</dbReference>
<accession>A0A2S3URN9</accession>
<keyword evidence="9 10" id="KW-0472">Membrane</keyword>
<comment type="similarity">
    <text evidence="3 10">Belongs to the FliL family.</text>
</comment>
<evidence type="ECO:0000256" key="9">
    <source>
        <dbReference type="ARBA" id="ARBA00023136"/>
    </source>
</evidence>
<evidence type="ECO:0000256" key="6">
    <source>
        <dbReference type="ARBA" id="ARBA00022692"/>
    </source>
</evidence>
<dbReference type="OrthoDB" id="7908910at2"/>
<keyword evidence="11" id="KW-0966">Cell projection</keyword>
<evidence type="ECO:0000313" key="12">
    <source>
        <dbReference type="Proteomes" id="UP000236959"/>
    </source>
</evidence>
<organism evidence="11 12">
    <name type="scientific">Roseibium marinum</name>
    <dbReference type="NCBI Taxonomy" id="281252"/>
    <lineage>
        <taxon>Bacteria</taxon>
        <taxon>Pseudomonadati</taxon>
        <taxon>Pseudomonadota</taxon>
        <taxon>Alphaproteobacteria</taxon>
        <taxon>Hyphomicrobiales</taxon>
        <taxon>Stappiaceae</taxon>
        <taxon>Roseibium</taxon>
    </lineage>
</organism>
<dbReference type="RefSeq" id="WP_103223534.1">
    <property type="nucleotide sequence ID" value="NZ_PPCN01000007.1"/>
</dbReference>
<evidence type="ECO:0000256" key="10">
    <source>
        <dbReference type="RuleBase" id="RU364125"/>
    </source>
</evidence>
<keyword evidence="8" id="KW-1133">Transmembrane helix</keyword>
<evidence type="ECO:0000256" key="4">
    <source>
        <dbReference type="ARBA" id="ARBA00022475"/>
    </source>
</evidence>
<reference evidence="11 12" key="1">
    <citation type="submission" date="2018-01" db="EMBL/GenBank/DDBJ databases">
        <title>Genomic Encyclopedia of Archaeal and Bacterial Type Strains, Phase II (KMG-II): from individual species to whole genera.</title>
        <authorList>
            <person name="Goeker M."/>
        </authorList>
    </citation>
    <scope>NUCLEOTIDE SEQUENCE [LARGE SCALE GENOMIC DNA]</scope>
    <source>
        <strain evidence="11 12">DSM 17023</strain>
    </source>
</reference>
<comment type="subcellular location">
    <subcellularLocation>
        <location evidence="10">Cell inner membrane</location>
    </subcellularLocation>
    <subcellularLocation>
        <location evidence="2">Cell membrane</location>
        <topology evidence="2">Single-pass membrane protein</topology>
    </subcellularLocation>
</comment>
<comment type="caution">
    <text evidence="11">The sequence shown here is derived from an EMBL/GenBank/DDBJ whole genome shotgun (WGS) entry which is preliminary data.</text>
</comment>